<reference evidence="5" key="1">
    <citation type="submission" date="2018-05" db="EMBL/GenBank/DDBJ databases">
        <authorList>
            <person name="Lanie J.A."/>
            <person name="Ng W.-L."/>
            <person name="Kazmierczak K.M."/>
            <person name="Andrzejewski T.M."/>
            <person name="Davidsen T.M."/>
            <person name="Wayne K.J."/>
            <person name="Tettelin H."/>
            <person name="Glass J.I."/>
            <person name="Rusch D."/>
            <person name="Podicherti R."/>
            <person name="Tsui H.-C.T."/>
            <person name="Winkler M.E."/>
        </authorList>
    </citation>
    <scope>NUCLEOTIDE SEQUENCE</scope>
</reference>
<dbReference type="InterPro" id="IPR050251">
    <property type="entry name" value="HpcH-HpaI_aldolase"/>
</dbReference>
<evidence type="ECO:0000259" key="4">
    <source>
        <dbReference type="Pfam" id="PF03328"/>
    </source>
</evidence>
<protein>
    <recommendedName>
        <fullName evidence="4">HpcH/HpaI aldolase/citrate lyase domain-containing protein</fullName>
    </recommendedName>
</protein>
<comment type="similarity">
    <text evidence="1">Belongs to the HpcH/HpaI aldolase family.</text>
</comment>
<dbReference type="InterPro" id="IPR005000">
    <property type="entry name" value="Aldolase/citrate-lyase_domain"/>
</dbReference>
<dbReference type="Gene3D" id="3.20.20.60">
    <property type="entry name" value="Phosphoenolpyruvate-binding domains"/>
    <property type="match status" value="1"/>
</dbReference>
<keyword evidence="2" id="KW-0479">Metal-binding</keyword>
<organism evidence="5">
    <name type="scientific">marine metagenome</name>
    <dbReference type="NCBI Taxonomy" id="408172"/>
    <lineage>
        <taxon>unclassified sequences</taxon>
        <taxon>metagenomes</taxon>
        <taxon>ecological metagenomes</taxon>
    </lineage>
</organism>
<evidence type="ECO:0000256" key="2">
    <source>
        <dbReference type="ARBA" id="ARBA00022723"/>
    </source>
</evidence>
<name>A0A381SID3_9ZZZZ</name>
<dbReference type="SUPFAM" id="SSF51621">
    <property type="entry name" value="Phosphoenolpyruvate/pyruvate domain"/>
    <property type="match status" value="1"/>
</dbReference>
<keyword evidence="3" id="KW-0456">Lyase</keyword>
<dbReference type="GO" id="GO:0046872">
    <property type="term" value="F:metal ion binding"/>
    <property type="evidence" value="ECO:0007669"/>
    <property type="project" value="UniProtKB-KW"/>
</dbReference>
<accession>A0A381SID3</accession>
<dbReference type="GO" id="GO:0016832">
    <property type="term" value="F:aldehyde-lyase activity"/>
    <property type="evidence" value="ECO:0007669"/>
    <property type="project" value="TreeGrafter"/>
</dbReference>
<dbReference type="InterPro" id="IPR015813">
    <property type="entry name" value="Pyrv/PenolPyrv_kinase-like_dom"/>
</dbReference>
<gene>
    <name evidence="5" type="ORF">METZ01_LOCUS56659</name>
</gene>
<dbReference type="PANTHER" id="PTHR30502">
    <property type="entry name" value="2-KETO-3-DEOXY-L-RHAMNONATE ALDOLASE"/>
    <property type="match status" value="1"/>
</dbReference>
<feature type="domain" description="HpcH/HpaI aldolase/citrate lyase" evidence="4">
    <location>
        <begin position="20"/>
        <end position="207"/>
    </location>
</feature>
<evidence type="ECO:0000256" key="1">
    <source>
        <dbReference type="ARBA" id="ARBA00005568"/>
    </source>
</evidence>
<dbReference type="PANTHER" id="PTHR30502:SF0">
    <property type="entry name" value="PHOSPHOENOLPYRUVATE CARBOXYLASE FAMILY PROTEIN"/>
    <property type="match status" value="1"/>
</dbReference>
<proteinExistence type="inferred from homology"/>
<evidence type="ECO:0000256" key="3">
    <source>
        <dbReference type="ARBA" id="ARBA00023239"/>
    </source>
</evidence>
<sequence>MKQLIKSDKPAYGVSVQFPSPEIVEMIGELNFDWVMLDAEHGSITADNIGPMIMAAEIRGLTPIVRPENNDPSVINKYLDRGAMGVQVPHINTADEARAVVNACLYHPEGTRGLGGGRMADFGWGPPASEYVKTANKQMLVCVQIEDVTAVENLDEILDVENIDVFFVGPTDLAQSMGHPGDNEHPEVLQVINDVFERIHRAGHASGRPGSAEQVQKHTEIGIMYHYTHIPTFMSSYGRHFMKSVGRI</sequence>
<dbReference type="EMBL" id="UINC01003154">
    <property type="protein sequence ID" value="SVA03805.1"/>
    <property type="molecule type" value="Genomic_DNA"/>
</dbReference>
<evidence type="ECO:0000313" key="5">
    <source>
        <dbReference type="EMBL" id="SVA03805.1"/>
    </source>
</evidence>
<dbReference type="GO" id="GO:0005737">
    <property type="term" value="C:cytoplasm"/>
    <property type="evidence" value="ECO:0007669"/>
    <property type="project" value="TreeGrafter"/>
</dbReference>
<dbReference type="InterPro" id="IPR040442">
    <property type="entry name" value="Pyrv_kinase-like_dom_sf"/>
</dbReference>
<dbReference type="Pfam" id="PF03328">
    <property type="entry name" value="HpcH_HpaI"/>
    <property type="match status" value="1"/>
</dbReference>
<dbReference type="AlphaFoldDB" id="A0A381SID3"/>